<evidence type="ECO:0000256" key="4">
    <source>
        <dbReference type="ARBA" id="ARBA00022964"/>
    </source>
</evidence>
<evidence type="ECO:0000256" key="1">
    <source>
        <dbReference type="ARBA" id="ARBA00001961"/>
    </source>
</evidence>
<evidence type="ECO:0000256" key="3">
    <source>
        <dbReference type="ARBA" id="ARBA00022896"/>
    </source>
</evidence>
<keyword evidence="5" id="KW-0560">Oxidoreductase</keyword>
<dbReference type="SMART" id="SM00702">
    <property type="entry name" value="P4Hc"/>
    <property type="match status" value="1"/>
</dbReference>
<dbReference type="Gene3D" id="2.60.120.620">
    <property type="entry name" value="q2cbj1_9rhob like domain"/>
    <property type="match status" value="1"/>
</dbReference>
<dbReference type="InterPro" id="IPR006620">
    <property type="entry name" value="Pro_4_hyd_alph"/>
</dbReference>
<dbReference type="PROSITE" id="PS51471">
    <property type="entry name" value="FE2OG_OXY"/>
    <property type="match status" value="1"/>
</dbReference>
<keyword evidence="3" id="KW-0847">Vitamin C</keyword>
<dbReference type="Pfam" id="PF13640">
    <property type="entry name" value="2OG-FeII_Oxy_3"/>
    <property type="match status" value="1"/>
</dbReference>
<keyword evidence="2" id="KW-0479">Metal-binding</keyword>
<comment type="cofactor">
    <cofactor evidence="1">
        <name>L-ascorbate</name>
        <dbReference type="ChEBI" id="CHEBI:38290"/>
    </cofactor>
</comment>
<keyword evidence="4" id="KW-0223">Dioxygenase</keyword>
<evidence type="ECO:0000256" key="6">
    <source>
        <dbReference type="ARBA" id="ARBA00023004"/>
    </source>
</evidence>
<evidence type="ECO:0000256" key="5">
    <source>
        <dbReference type="ARBA" id="ARBA00023002"/>
    </source>
</evidence>
<dbReference type="PANTHER" id="PTHR10869">
    <property type="entry name" value="PROLYL 4-HYDROXYLASE ALPHA SUBUNIT"/>
    <property type="match status" value="1"/>
</dbReference>
<keyword evidence="6" id="KW-0408">Iron</keyword>
<keyword evidence="9" id="KW-1185">Reference proteome</keyword>
<sequence length="188" mass="21059">MEGAEIYSAPGFLSHTHCHHIIGLIDGVASPSRLVDEKDWDGYRTSFSGDVDPRDTVVRALDERLAALTGIAPGHGESLQGQRYNRGEYYHEHWDWFDTEAPYWLRESRNGGQRSWTAMVYLNAVDEGGSTDFVHLGLKVAPSAGSLLIWNNALPDGSPNPLTMHAARPVLRGVKYVVTKWFRARPWN</sequence>
<proteinExistence type="predicted"/>
<evidence type="ECO:0000313" key="8">
    <source>
        <dbReference type="EMBL" id="EQB13888.1"/>
    </source>
</evidence>
<protein>
    <recommendedName>
        <fullName evidence="7">Fe2OG dioxygenase domain-containing protein</fullName>
    </recommendedName>
</protein>
<evidence type="ECO:0000256" key="2">
    <source>
        <dbReference type="ARBA" id="ARBA00022723"/>
    </source>
</evidence>
<evidence type="ECO:0000259" key="7">
    <source>
        <dbReference type="PROSITE" id="PS51471"/>
    </source>
</evidence>
<feature type="domain" description="Fe2OG dioxygenase" evidence="7">
    <location>
        <begin position="75"/>
        <end position="184"/>
    </location>
</feature>
<dbReference type="InterPro" id="IPR005123">
    <property type="entry name" value="Oxoglu/Fe-dep_dioxygenase_dom"/>
</dbReference>
<comment type="caution">
    <text evidence="8">The sequence shown here is derived from an EMBL/GenBank/DDBJ whole genome shotgun (WGS) entry which is preliminary data.</text>
</comment>
<dbReference type="Proteomes" id="UP000015527">
    <property type="component" value="Unassembled WGS sequence"/>
</dbReference>
<dbReference type="InterPro" id="IPR045054">
    <property type="entry name" value="P4HA-like"/>
</dbReference>
<dbReference type="GO" id="GO:0031418">
    <property type="term" value="F:L-ascorbic acid binding"/>
    <property type="evidence" value="ECO:0007669"/>
    <property type="project" value="UniProtKB-KW"/>
</dbReference>
<dbReference type="AlphaFoldDB" id="T0HP13"/>
<gene>
    <name evidence="8" type="ORF">L284_13165</name>
</gene>
<dbReference type="GO" id="GO:0016705">
    <property type="term" value="F:oxidoreductase activity, acting on paired donors, with incorporation or reduction of molecular oxygen"/>
    <property type="evidence" value="ECO:0007669"/>
    <property type="project" value="InterPro"/>
</dbReference>
<dbReference type="EMBL" id="ATHL01000083">
    <property type="protein sequence ID" value="EQB13888.1"/>
    <property type="molecule type" value="Genomic_DNA"/>
</dbReference>
<dbReference type="PATRIC" id="fig|1096930.3.peg.2624"/>
<accession>T0HP13</accession>
<organism evidence="8 9">
    <name type="scientific">Novosphingobium lindaniclasticum LE124</name>
    <dbReference type="NCBI Taxonomy" id="1096930"/>
    <lineage>
        <taxon>Bacteria</taxon>
        <taxon>Pseudomonadati</taxon>
        <taxon>Pseudomonadota</taxon>
        <taxon>Alphaproteobacteria</taxon>
        <taxon>Sphingomonadales</taxon>
        <taxon>Sphingomonadaceae</taxon>
        <taxon>Novosphingobium</taxon>
    </lineage>
</organism>
<dbReference type="InterPro" id="IPR044862">
    <property type="entry name" value="Pro_4_hyd_alph_FE2OG_OXY"/>
</dbReference>
<dbReference type="GO" id="GO:0051213">
    <property type="term" value="F:dioxygenase activity"/>
    <property type="evidence" value="ECO:0007669"/>
    <property type="project" value="UniProtKB-KW"/>
</dbReference>
<name>T0HP13_9SPHN</name>
<reference evidence="8 9" key="1">
    <citation type="journal article" date="2013" name="Genome Announc.">
        <title>Genome Sequence of Novosphingobium lindaniclasticum LE124T, Isolated from a Hexachlorocyclohexane Dumpsite.</title>
        <authorList>
            <person name="Saxena A."/>
            <person name="Nayyar N."/>
            <person name="Sangwan N."/>
            <person name="Kumari R."/>
            <person name="Khurana J.P."/>
            <person name="Lal R."/>
        </authorList>
    </citation>
    <scope>NUCLEOTIDE SEQUENCE [LARGE SCALE GENOMIC DNA]</scope>
    <source>
        <strain evidence="8 9">LE124</strain>
    </source>
</reference>
<dbReference type="PANTHER" id="PTHR10869:SF246">
    <property type="entry name" value="TRANSMEMBRANE PROLYL 4-HYDROXYLASE"/>
    <property type="match status" value="1"/>
</dbReference>
<dbReference type="GO" id="GO:0005506">
    <property type="term" value="F:iron ion binding"/>
    <property type="evidence" value="ECO:0007669"/>
    <property type="project" value="InterPro"/>
</dbReference>
<evidence type="ECO:0000313" key="9">
    <source>
        <dbReference type="Proteomes" id="UP000015527"/>
    </source>
</evidence>
<dbReference type="eggNOG" id="COG3751">
    <property type="taxonomic scope" value="Bacteria"/>
</dbReference>